<dbReference type="STRING" id="51028.A0A0N4VN70"/>
<evidence type="ECO:0000256" key="5">
    <source>
        <dbReference type="PROSITE-ProRule" id="PRU00723"/>
    </source>
</evidence>
<evidence type="ECO:0000256" key="2">
    <source>
        <dbReference type="ARBA" id="ARBA00022737"/>
    </source>
</evidence>
<sequence>MPMSARKMAKPDSFKTVMCKGWLEMGGCGFGQNCRFAHGEEELRPTKIPIDNPKYKTKLCDKYTRTGVCPYGDRCLFIHPESANSNGGPTNPYIHPDRMMQILKERAVSAINIKRNHDDTVASKSITSMRQLQEDSERLRTLSDITNNSFGALTLISTANTMFNSPKVSPDSGTGFDGDSGWGIPTQIADPFDFAIESDNIARSLAIEFAKPF</sequence>
<evidence type="ECO:0000259" key="6">
    <source>
        <dbReference type="PROSITE" id="PS50103"/>
    </source>
</evidence>
<keyword evidence="3 5" id="KW-0863">Zinc-finger</keyword>
<name>A0A0N4VN70_ENTVE</name>
<dbReference type="OrthoDB" id="410307at2759"/>
<feature type="domain" description="C3H1-type" evidence="6">
    <location>
        <begin position="13"/>
        <end position="41"/>
    </location>
</feature>
<organism evidence="9">
    <name type="scientific">Enterobius vermicularis</name>
    <name type="common">Human pinworm</name>
    <dbReference type="NCBI Taxonomy" id="51028"/>
    <lineage>
        <taxon>Eukaryota</taxon>
        <taxon>Metazoa</taxon>
        <taxon>Ecdysozoa</taxon>
        <taxon>Nematoda</taxon>
        <taxon>Chromadorea</taxon>
        <taxon>Rhabditida</taxon>
        <taxon>Spirurina</taxon>
        <taxon>Oxyuridomorpha</taxon>
        <taxon>Oxyuroidea</taxon>
        <taxon>Oxyuridae</taxon>
        <taxon>Enterobius</taxon>
    </lineage>
</organism>
<reference evidence="7 8" key="2">
    <citation type="submission" date="2018-10" db="EMBL/GenBank/DDBJ databases">
        <authorList>
            <consortium name="Pathogen Informatics"/>
        </authorList>
    </citation>
    <scope>NUCLEOTIDE SEQUENCE [LARGE SCALE GENOMIC DNA]</scope>
</reference>
<evidence type="ECO:0000256" key="3">
    <source>
        <dbReference type="ARBA" id="ARBA00022771"/>
    </source>
</evidence>
<dbReference type="InterPro" id="IPR036855">
    <property type="entry name" value="Znf_CCCH_sf"/>
</dbReference>
<evidence type="ECO:0000313" key="8">
    <source>
        <dbReference type="Proteomes" id="UP000274131"/>
    </source>
</evidence>
<dbReference type="InterPro" id="IPR045877">
    <property type="entry name" value="ZFP36-like"/>
</dbReference>
<protein>
    <submittedName>
        <fullName evidence="9">C3H1-type domain-containing protein</fullName>
    </submittedName>
</protein>
<dbReference type="FunFam" id="4.10.1000.10:FF:000001">
    <property type="entry name" value="zinc finger CCCH domain-containing protein 15-like"/>
    <property type="match status" value="1"/>
</dbReference>
<feature type="domain" description="C3H1-type" evidence="6">
    <location>
        <begin position="54"/>
        <end position="82"/>
    </location>
</feature>
<keyword evidence="2" id="KW-0677">Repeat</keyword>
<dbReference type="WBParaSite" id="EVEC_0001241601-mRNA-1">
    <property type="protein sequence ID" value="EVEC_0001241601-mRNA-1"/>
    <property type="gene ID" value="EVEC_0001241601"/>
</dbReference>
<evidence type="ECO:0000313" key="7">
    <source>
        <dbReference type="EMBL" id="VDD96865.1"/>
    </source>
</evidence>
<dbReference type="GO" id="GO:0043186">
    <property type="term" value="C:P granule"/>
    <property type="evidence" value="ECO:0007669"/>
    <property type="project" value="UniProtKB-ARBA"/>
</dbReference>
<feature type="zinc finger region" description="C3H1-type" evidence="5">
    <location>
        <begin position="54"/>
        <end position="82"/>
    </location>
</feature>
<keyword evidence="4 5" id="KW-0862">Zinc</keyword>
<dbReference type="GO" id="GO:0030154">
    <property type="term" value="P:cell differentiation"/>
    <property type="evidence" value="ECO:0007669"/>
    <property type="project" value="UniProtKB-ARBA"/>
</dbReference>
<dbReference type="GO" id="GO:0010468">
    <property type="term" value="P:regulation of gene expression"/>
    <property type="evidence" value="ECO:0007669"/>
    <property type="project" value="UniProtKB-ARBA"/>
</dbReference>
<dbReference type="GO" id="GO:0080090">
    <property type="term" value="P:regulation of primary metabolic process"/>
    <property type="evidence" value="ECO:0007669"/>
    <property type="project" value="UniProtKB-ARBA"/>
</dbReference>
<dbReference type="Gene3D" id="4.10.1000.10">
    <property type="entry name" value="Zinc finger, CCCH-type"/>
    <property type="match status" value="2"/>
</dbReference>
<dbReference type="PROSITE" id="PS50103">
    <property type="entry name" value="ZF_C3H1"/>
    <property type="match status" value="2"/>
</dbReference>
<proteinExistence type="predicted"/>
<dbReference type="Pfam" id="PF00642">
    <property type="entry name" value="zf-CCCH"/>
    <property type="match status" value="2"/>
</dbReference>
<feature type="zinc finger region" description="C3H1-type" evidence="5">
    <location>
        <begin position="13"/>
        <end position="41"/>
    </location>
</feature>
<evidence type="ECO:0000256" key="4">
    <source>
        <dbReference type="ARBA" id="ARBA00022833"/>
    </source>
</evidence>
<dbReference type="SMART" id="SM00356">
    <property type="entry name" value="ZnF_C3H1"/>
    <property type="match status" value="2"/>
</dbReference>
<dbReference type="GO" id="GO:0008270">
    <property type="term" value="F:zinc ion binding"/>
    <property type="evidence" value="ECO:0007669"/>
    <property type="project" value="UniProtKB-KW"/>
</dbReference>
<dbReference type="GO" id="GO:0003730">
    <property type="term" value="F:mRNA 3'-UTR binding"/>
    <property type="evidence" value="ECO:0007669"/>
    <property type="project" value="TreeGrafter"/>
</dbReference>
<dbReference type="FunFam" id="4.10.1000.10:FF:000018">
    <property type="entry name" value="Zinc finger protein"/>
    <property type="match status" value="1"/>
</dbReference>
<dbReference type="Proteomes" id="UP000274131">
    <property type="component" value="Unassembled WGS sequence"/>
</dbReference>
<dbReference type="GO" id="GO:0005829">
    <property type="term" value="C:cytosol"/>
    <property type="evidence" value="ECO:0007669"/>
    <property type="project" value="TreeGrafter"/>
</dbReference>
<evidence type="ECO:0000313" key="9">
    <source>
        <dbReference type="WBParaSite" id="EVEC_0001241601-mRNA-1"/>
    </source>
</evidence>
<dbReference type="InterPro" id="IPR000571">
    <property type="entry name" value="Znf_CCCH"/>
</dbReference>
<gene>
    <name evidence="7" type="ORF">EVEC_LOCUS11616</name>
</gene>
<dbReference type="PANTHER" id="PTHR12547">
    <property type="entry name" value="CCCH ZINC FINGER/TIS11-RELATED"/>
    <property type="match status" value="1"/>
</dbReference>
<dbReference type="AlphaFoldDB" id="A0A0N4VN70"/>
<keyword evidence="1 5" id="KW-0479">Metal-binding</keyword>
<reference evidence="9" key="1">
    <citation type="submission" date="2017-02" db="UniProtKB">
        <authorList>
            <consortium name="WormBaseParasite"/>
        </authorList>
    </citation>
    <scope>IDENTIFICATION</scope>
</reference>
<dbReference type="SUPFAM" id="SSF90229">
    <property type="entry name" value="CCCH zinc finger"/>
    <property type="match status" value="2"/>
</dbReference>
<dbReference type="PANTHER" id="PTHR12547:SF71">
    <property type="entry name" value="CCCH-TYPE ZINC FINGER PROTEIN MOE-3-RELATED"/>
    <property type="match status" value="1"/>
</dbReference>
<evidence type="ECO:0000256" key="1">
    <source>
        <dbReference type="ARBA" id="ARBA00022723"/>
    </source>
</evidence>
<keyword evidence="8" id="KW-1185">Reference proteome</keyword>
<dbReference type="EMBL" id="UXUI01012393">
    <property type="protein sequence ID" value="VDD96865.1"/>
    <property type="molecule type" value="Genomic_DNA"/>
</dbReference>
<accession>A0A0N4VN70</accession>